<dbReference type="EMBL" id="SOML01000005">
    <property type="protein sequence ID" value="TFD96389.1"/>
    <property type="molecule type" value="Genomic_DNA"/>
</dbReference>
<comment type="caution">
    <text evidence="1">The sequence shown here is derived from an EMBL/GenBank/DDBJ whole genome shotgun (WGS) entry which is preliminary data.</text>
</comment>
<sequence>MSEAIYLKDVESFSVAEATKDRDRLSELNIRSPDVSKMYKLRIDKQTIMYFRDHGHRAIFIGKYYNRKTKRFSFEKTQTDDF</sequence>
<evidence type="ECO:0000313" key="2">
    <source>
        <dbReference type="Proteomes" id="UP000297861"/>
    </source>
</evidence>
<dbReference type="Proteomes" id="UP000297861">
    <property type="component" value="Unassembled WGS sequence"/>
</dbReference>
<proteinExistence type="predicted"/>
<gene>
    <name evidence="1" type="ORF">E2605_09465</name>
</gene>
<protein>
    <submittedName>
        <fullName evidence="1">Uncharacterized protein</fullName>
    </submittedName>
</protein>
<dbReference type="OrthoDB" id="999322at2"/>
<organism evidence="1 2">
    <name type="scientific">Dysgonomonas capnocytophagoides</name>
    <dbReference type="NCBI Taxonomy" id="45254"/>
    <lineage>
        <taxon>Bacteria</taxon>
        <taxon>Pseudomonadati</taxon>
        <taxon>Bacteroidota</taxon>
        <taxon>Bacteroidia</taxon>
        <taxon>Bacteroidales</taxon>
        <taxon>Dysgonomonadaceae</taxon>
        <taxon>Dysgonomonas</taxon>
    </lineage>
</organism>
<keyword evidence="2" id="KW-1185">Reference proteome</keyword>
<accession>A0A4Y8L0Y5</accession>
<dbReference type="RefSeq" id="WP_134436261.1">
    <property type="nucleotide sequence ID" value="NZ_SOML01000005.1"/>
</dbReference>
<name>A0A4Y8L0Y5_9BACT</name>
<evidence type="ECO:0000313" key="1">
    <source>
        <dbReference type="EMBL" id="TFD96389.1"/>
    </source>
</evidence>
<reference evidence="1 2" key="1">
    <citation type="submission" date="2019-03" db="EMBL/GenBank/DDBJ databases">
        <title>San Antonio Military Medical Center submission to MRSN (WRAIR), pending publication.</title>
        <authorList>
            <person name="Blyth D.M."/>
            <person name="Mccarthy S.L."/>
            <person name="Schall S.E."/>
            <person name="Stam J.A."/>
            <person name="Ong A.C."/>
            <person name="Mcgann P.T."/>
        </authorList>
    </citation>
    <scope>NUCLEOTIDE SEQUENCE [LARGE SCALE GENOMIC DNA]</scope>
    <source>
        <strain evidence="1 2">MRSN571793</strain>
    </source>
</reference>
<dbReference type="AlphaFoldDB" id="A0A4Y8L0Y5"/>